<dbReference type="RefSeq" id="WP_349298322.1">
    <property type="nucleotide sequence ID" value="NZ_JBEDNQ010000004.1"/>
</dbReference>
<dbReference type="SUPFAM" id="SSF50475">
    <property type="entry name" value="FMN-binding split barrel"/>
    <property type="match status" value="1"/>
</dbReference>
<gene>
    <name evidence="2" type="ORF">WIS52_12320</name>
</gene>
<dbReference type="Pfam" id="PF10615">
    <property type="entry name" value="DUF2470"/>
    <property type="match status" value="1"/>
</dbReference>
<keyword evidence="3" id="KW-1185">Reference proteome</keyword>
<organism evidence="2 3">
    <name type="scientific">Pseudonocardia nematodicida</name>
    <dbReference type="NCBI Taxonomy" id="1206997"/>
    <lineage>
        <taxon>Bacteria</taxon>
        <taxon>Bacillati</taxon>
        <taxon>Actinomycetota</taxon>
        <taxon>Actinomycetes</taxon>
        <taxon>Pseudonocardiales</taxon>
        <taxon>Pseudonocardiaceae</taxon>
        <taxon>Pseudonocardia</taxon>
    </lineage>
</organism>
<protein>
    <submittedName>
        <fullName evidence="2">DUF2470 domain-containing protein</fullName>
    </submittedName>
</protein>
<dbReference type="InterPro" id="IPR037119">
    <property type="entry name" value="Haem_oxidase_HugZ-like_sf"/>
</dbReference>
<dbReference type="Proteomes" id="UP001494902">
    <property type="component" value="Unassembled WGS sequence"/>
</dbReference>
<comment type="caution">
    <text evidence="2">The sequence shown here is derived from an EMBL/GenBank/DDBJ whole genome shotgun (WGS) entry which is preliminary data.</text>
</comment>
<dbReference type="InterPro" id="IPR019595">
    <property type="entry name" value="DUF2470"/>
</dbReference>
<evidence type="ECO:0000313" key="3">
    <source>
        <dbReference type="Proteomes" id="UP001494902"/>
    </source>
</evidence>
<evidence type="ECO:0000259" key="1">
    <source>
        <dbReference type="Pfam" id="PF10615"/>
    </source>
</evidence>
<name>A0ABV1K9V8_9PSEU</name>
<proteinExistence type="predicted"/>
<reference evidence="2 3" key="1">
    <citation type="submission" date="2024-03" db="EMBL/GenBank/DDBJ databases">
        <title>Draft genome sequence of Pseudonocardia nematodicida JCM 31783.</title>
        <authorList>
            <person name="Butdee W."/>
            <person name="Duangmal K."/>
        </authorList>
    </citation>
    <scope>NUCLEOTIDE SEQUENCE [LARGE SCALE GENOMIC DNA]</scope>
    <source>
        <strain evidence="2 3">JCM 31783</strain>
    </source>
</reference>
<evidence type="ECO:0000313" key="2">
    <source>
        <dbReference type="EMBL" id="MEQ3551258.1"/>
    </source>
</evidence>
<sequence length="270" mass="29110">MGTTRIRRPPTPAVAERARSLVAGGAARSAIVGTGEPEPVAPLMHHTWPDGTTDLLLTDDHPLRAHARDAGDDGLPVMLELTGSTPVPLPEPVRELLWLLGRLHEPDPATARERALRLAETAPHPNLLDAGRGATLLRLYPSSAVYSDAEGCAPVSPTELATALPDPFCRVEQQWLEHLDRAHPEMLCALRRHLPHALRSATTTPGRIRPIGVDRCGLRVRVPAPGGTQDVRLAFSAEARTPAELQARFAELVGCPVLRPAQEARESSES</sequence>
<dbReference type="Gene3D" id="3.20.180.10">
    <property type="entry name" value="PNP-oxidase-like"/>
    <property type="match status" value="1"/>
</dbReference>
<feature type="domain" description="DUF2470" evidence="1">
    <location>
        <begin position="172"/>
        <end position="251"/>
    </location>
</feature>
<accession>A0ABV1K9V8</accession>
<dbReference type="EMBL" id="JBEDNQ010000004">
    <property type="protein sequence ID" value="MEQ3551258.1"/>
    <property type="molecule type" value="Genomic_DNA"/>
</dbReference>